<dbReference type="InterPro" id="IPR029017">
    <property type="entry name" value="Enolase-like_N"/>
</dbReference>
<evidence type="ECO:0000256" key="6">
    <source>
        <dbReference type="PIRSR" id="PIRSR634603-3"/>
    </source>
</evidence>
<keyword evidence="4 7" id="KW-0413">Isomerase</keyword>
<dbReference type="PANTHER" id="PTHR48080:SF3">
    <property type="entry name" value="ENOLASE SUPERFAMILY MEMBER DDB_G0284701"/>
    <property type="match status" value="1"/>
</dbReference>
<dbReference type="EMBL" id="SLXB01000016">
    <property type="protein sequence ID" value="TCO90652.1"/>
    <property type="molecule type" value="Genomic_DNA"/>
</dbReference>
<dbReference type="SUPFAM" id="SSF54826">
    <property type="entry name" value="Enolase N-terminal domain-like"/>
    <property type="match status" value="1"/>
</dbReference>
<dbReference type="Proteomes" id="UP000295600">
    <property type="component" value="Unassembled WGS sequence"/>
</dbReference>
<dbReference type="InterPro" id="IPR034603">
    <property type="entry name" value="Dipeptide_epimerase"/>
</dbReference>
<keyword evidence="2 6" id="KW-0479">Metal-binding</keyword>
<accession>A0A4R2LQQ3</accession>
<dbReference type="InterPro" id="IPR036849">
    <property type="entry name" value="Enolase-like_C_sf"/>
</dbReference>
<proteinExistence type="inferred from homology"/>
<evidence type="ECO:0000256" key="7">
    <source>
        <dbReference type="RuleBase" id="RU366006"/>
    </source>
</evidence>
<dbReference type="SUPFAM" id="SSF51604">
    <property type="entry name" value="Enolase C-terminal domain-like"/>
    <property type="match status" value="1"/>
</dbReference>
<comment type="similarity">
    <text evidence="1 7">Belongs to the mandelate racemase/muconate lactonizing enzyme family.</text>
</comment>
<dbReference type="CDD" id="cd03319">
    <property type="entry name" value="L-Ala-DL-Glu_epimerase"/>
    <property type="match status" value="1"/>
</dbReference>
<evidence type="ECO:0000256" key="2">
    <source>
        <dbReference type="ARBA" id="ARBA00022723"/>
    </source>
</evidence>
<sequence>MVERFFPTMSTRREFLKTAAFATLGSGLAINNVFARGNDQPSLFNVNSRMGVTPKMKLRFFPYELKLRHVFTVATYSRTTTPDIQVEIEYDGIIGYGEASMPPYLQHELGTVDSVMAFLKKVQDVIGRFADPFQLEDILAYIDTLSPGDSAAKTAVDIALHDLVGKLLQAPWYRIWGLDKEKAPSTTFTIGIDTADVVRAKTKECAERFNILKVKLGRDNDKEMIETIRSVTDLPIAIDANQGWKDKRYALDMIHWLKEKGIVMIEQPMPKEQLDDIAWVTEQSPLPVFADESIQRLKDVARLKGVFTGINIKLMKCTGMREAWKMVTLARALDMKVMVGCMTETSCAVSAAAQFSPAVDFADLDGNLLIANDRFEGMEVVKGKITLPDLPGIGVVKL</sequence>
<feature type="binding site" evidence="6">
    <location>
        <position position="291"/>
    </location>
    <ligand>
        <name>Mg(2+)</name>
        <dbReference type="ChEBI" id="CHEBI:18420"/>
    </ligand>
</feature>
<evidence type="ECO:0000313" key="10">
    <source>
        <dbReference type="Proteomes" id="UP000295600"/>
    </source>
</evidence>
<keyword evidence="3 6" id="KW-0460">Magnesium</keyword>
<dbReference type="AlphaFoldDB" id="A0A4R2LQQ3"/>
<dbReference type="Gene3D" id="3.20.20.120">
    <property type="entry name" value="Enolase-like C-terminal domain"/>
    <property type="match status" value="1"/>
</dbReference>
<evidence type="ECO:0000256" key="3">
    <source>
        <dbReference type="ARBA" id="ARBA00022842"/>
    </source>
</evidence>
<dbReference type="PANTHER" id="PTHR48080">
    <property type="entry name" value="D-GALACTONATE DEHYDRATASE-RELATED"/>
    <property type="match status" value="1"/>
</dbReference>
<dbReference type="InterPro" id="IPR034593">
    <property type="entry name" value="DgoD-like"/>
</dbReference>
<reference evidence="9 10" key="1">
    <citation type="submission" date="2019-03" db="EMBL/GenBank/DDBJ databases">
        <title>Genomic Encyclopedia of Type Strains, Phase IV (KMG-IV): sequencing the most valuable type-strain genomes for metagenomic binning, comparative biology and taxonomic classification.</title>
        <authorList>
            <person name="Goeker M."/>
        </authorList>
    </citation>
    <scope>NUCLEOTIDE SEQUENCE [LARGE SCALE GENOMIC DNA]</scope>
    <source>
        <strain evidence="9 10">DSM 23917</strain>
    </source>
</reference>
<dbReference type="GO" id="GO:0016855">
    <property type="term" value="F:racemase and epimerase activity, acting on amino acids and derivatives"/>
    <property type="evidence" value="ECO:0007669"/>
    <property type="project" value="UniProtKB-UniRule"/>
</dbReference>
<feature type="domain" description="Mandelate racemase/muconate lactonizing enzyme C-terminal" evidence="8">
    <location>
        <begin position="195"/>
        <end position="287"/>
    </location>
</feature>
<dbReference type="EC" id="5.1.1.-" evidence="7"/>
<feature type="binding site" evidence="6">
    <location>
        <position position="239"/>
    </location>
    <ligand>
        <name>Mg(2+)</name>
        <dbReference type="ChEBI" id="CHEBI:18420"/>
    </ligand>
</feature>
<evidence type="ECO:0000259" key="8">
    <source>
        <dbReference type="SMART" id="SM00922"/>
    </source>
</evidence>
<name>A0A4R2LQQ3_9BACE</name>
<organism evidence="9 10">
    <name type="scientific">Prevotella heparinolytica</name>
    <dbReference type="NCBI Taxonomy" id="28113"/>
    <lineage>
        <taxon>Bacteria</taxon>
        <taxon>Pseudomonadati</taxon>
        <taxon>Bacteroidota</taxon>
        <taxon>Bacteroidia</taxon>
        <taxon>Bacteroidales</taxon>
        <taxon>Bacteroidaceae</taxon>
        <taxon>Bacteroides</taxon>
    </lineage>
</organism>
<dbReference type="Pfam" id="PF13378">
    <property type="entry name" value="MR_MLE_C"/>
    <property type="match status" value="1"/>
</dbReference>
<evidence type="ECO:0000256" key="1">
    <source>
        <dbReference type="ARBA" id="ARBA00008031"/>
    </source>
</evidence>
<dbReference type="Pfam" id="PF02746">
    <property type="entry name" value="MR_MLE_N"/>
    <property type="match status" value="1"/>
</dbReference>
<dbReference type="PROSITE" id="PS51318">
    <property type="entry name" value="TAT"/>
    <property type="match status" value="1"/>
</dbReference>
<dbReference type="Gene3D" id="3.30.390.10">
    <property type="entry name" value="Enolase-like, N-terminal domain"/>
    <property type="match status" value="1"/>
</dbReference>
<evidence type="ECO:0000256" key="4">
    <source>
        <dbReference type="ARBA" id="ARBA00023235"/>
    </source>
</evidence>
<evidence type="ECO:0000256" key="5">
    <source>
        <dbReference type="PIRSR" id="PIRSR634603-1"/>
    </source>
</evidence>
<dbReference type="SMART" id="SM00922">
    <property type="entry name" value="MR_MLE"/>
    <property type="match status" value="1"/>
</dbReference>
<dbReference type="InterPro" id="IPR013342">
    <property type="entry name" value="Mandelate_racemase_C"/>
</dbReference>
<dbReference type="InterPro" id="IPR013341">
    <property type="entry name" value="Mandelate_racemase_N_dom"/>
</dbReference>
<feature type="active site" description="Proton acceptor; specific for (S)-substrate epimerization" evidence="5">
    <location>
        <position position="313"/>
    </location>
</feature>
<dbReference type="InterPro" id="IPR029065">
    <property type="entry name" value="Enolase_C-like"/>
</dbReference>
<dbReference type="SFLD" id="SFLDS00001">
    <property type="entry name" value="Enolase"/>
    <property type="match status" value="1"/>
</dbReference>
<comment type="cofactor">
    <cofactor evidence="6 7">
        <name>Mg(2+)</name>
        <dbReference type="ChEBI" id="CHEBI:18420"/>
    </cofactor>
    <text evidence="6 7">Binds 1 Mg(2+) ion per subunit.</text>
</comment>
<dbReference type="GO" id="GO:0000287">
    <property type="term" value="F:magnesium ion binding"/>
    <property type="evidence" value="ECO:0007669"/>
    <property type="project" value="UniProtKB-ARBA"/>
</dbReference>
<evidence type="ECO:0000313" key="9">
    <source>
        <dbReference type="EMBL" id="TCO90652.1"/>
    </source>
</evidence>
<gene>
    <name evidence="9" type="ORF">EV202_11661</name>
</gene>
<feature type="binding site" evidence="6">
    <location>
        <position position="266"/>
    </location>
    <ligand>
        <name>Mg(2+)</name>
        <dbReference type="ChEBI" id="CHEBI:18420"/>
    </ligand>
</feature>
<dbReference type="InterPro" id="IPR006311">
    <property type="entry name" value="TAT_signal"/>
</dbReference>
<dbReference type="SFLD" id="SFLDG00180">
    <property type="entry name" value="muconate_cycloisomerase"/>
    <property type="match status" value="1"/>
</dbReference>
<protein>
    <recommendedName>
        <fullName evidence="7">Dipeptide epimerase</fullName>
        <ecNumber evidence="7">5.1.1.-</ecNumber>
    </recommendedName>
</protein>
<comment type="caution">
    <text evidence="9">The sequence shown here is derived from an EMBL/GenBank/DDBJ whole genome shotgun (WGS) entry which is preliminary data.</text>
</comment>
<feature type="active site" description="Proton acceptor; specific for (R)-substrate epimerization" evidence="5">
    <location>
        <position position="215"/>
    </location>
</feature>